<protein>
    <submittedName>
        <fullName evidence="4">Uncharacterized protein</fullName>
    </submittedName>
</protein>
<evidence type="ECO:0000256" key="1">
    <source>
        <dbReference type="SAM" id="MobiDB-lite"/>
    </source>
</evidence>
<evidence type="ECO:0000313" key="4">
    <source>
        <dbReference type="EMBL" id="KAG7665537.1"/>
    </source>
</evidence>
<dbReference type="OrthoDB" id="4084551at2759"/>
<keyword evidence="3" id="KW-0732">Signal</keyword>
<feature type="compositionally biased region" description="Polar residues" evidence="1">
    <location>
        <begin position="454"/>
        <end position="466"/>
    </location>
</feature>
<keyword evidence="2" id="KW-0472">Membrane</keyword>
<organism evidence="4 5">
    <name type="scientific">[Candida] subhashii</name>
    <dbReference type="NCBI Taxonomy" id="561895"/>
    <lineage>
        <taxon>Eukaryota</taxon>
        <taxon>Fungi</taxon>
        <taxon>Dikarya</taxon>
        <taxon>Ascomycota</taxon>
        <taxon>Saccharomycotina</taxon>
        <taxon>Pichiomycetes</taxon>
        <taxon>Debaryomycetaceae</taxon>
        <taxon>Spathaspora</taxon>
    </lineage>
</organism>
<proteinExistence type="predicted"/>
<evidence type="ECO:0000256" key="3">
    <source>
        <dbReference type="SAM" id="SignalP"/>
    </source>
</evidence>
<keyword evidence="5" id="KW-1185">Reference proteome</keyword>
<feature type="chain" id="PRO_5035241126" evidence="3">
    <location>
        <begin position="20"/>
        <end position="466"/>
    </location>
</feature>
<feature type="signal peptide" evidence="3">
    <location>
        <begin position="1"/>
        <end position="19"/>
    </location>
</feature>
<sequence length="466" mass="53649">MKISTLIALASITLGTANALQLPHIAQETPAPEPRLMKRMRDVIINKEYAKQQELKKAKELGLTSSNNIPPKWVRTVGDIVEIVQPTVIEGVTFSAKPPATTNGLEPWVTLKDDGSPKTIKPQVKNGITKNAWPTYGTWYQTATTKVWTKEELRAHNMADDEVFEEVIYVEEGDLHDHNLSPLIRCVPDRYKKKGIGRDLTTEPFCTPKDNAQWRKDKTYFITWYSRYFGDGVKNVRFHLSHIKESARYKGLKKREDEVEGDELVEEAVVKRDDDKEVSLDKRSAVLQQGGKISEYSFYSSDWTSNEQGFFPIFIDKSWFGKEYVRKVLLSIQPDDISDEDFDHYKDSIVVEISQGSKVSKGHLEDLKKLEEKYANRHLGESIEVEEGIDYEKYILMMTMPTCVILAAFGMYIFVTINKVDLSGLKKRKFARERTTHRRIPFKRKNDNPYSPLPQYNSELNTLKHD</sequence>
<dbReference type="RefSeq" id="XP_049265769.1">
    <property type="nucleotide sequence ID" value="XM_049410668.1"/>
</dbReference>
<dbReference type="GeneID" id="73467740"/>
<feature type="transmembrane region" description="Helical" evidence="2">
    <location>
        <begin position="394"/>
        <end position="417"/>
    </location>
</feature>
<dbReference type="Proteomes" id="UP000694255">
    <property type="component" value="Unassembled WGS sequence"/>
</dbReference>
<dbReference type="AlphaFoldDB" id="A0A8J5UT32"/>
<gene>
    <name evidence="4" type="ORF">J8A68_000939</name>
</gene>
<comment type="caution">
    <text evidence="4">The sequence shown here is derived from an EMBL/GenBank/DDBJ whole genome shotgun (WGS) entry which is preliminary data.</text>
</comment>
<keyword evidence="2" id="KW-0812">Transmembrane</keyword>
<dbReference type="InterPro" id="IPR028000">
    <property type="entry name" value="Pma1"/>
</dbReference>
<name>A0A8J5UT32_9ASCO</name>
<feature type="region of interest" description="Disordered" evidence="1">
    <location>
        <begin position="437"/>
        <end position="466"/>
    </location>
</feature>
<evidence type="ECO:0000313" key="5">
    <source>
        <dbReference type="Proteomes" id="UP000694255"/>
    </source>
</evidence>
<reference evidence="4 5" key="1">
    <citation type="journal article" date="2021" name="DNA Res.">
        <title>Genome analysis of Candida subhashii reveals its hybrid nature and dual mitochondrial genome conformations.</title>
        <authorList>
            <person name="Mixao V."/>
            <person name="Hegedusova E."/>
            <person name="Saus E."/>
            <person name="Pryszcz L.P."/>
            <person name="Cillingova A."/>
            <person name="Nosek J."/>
            <person name="Gabaldon T."/>
        </authorList>
    </citation>
    <scope>NUCLEOTIDE SEQUENCE [LARGE SCALE GENOMIC DNA]</scope>
    <source>
        <strain evidence="4 5">CBS 10753</strain>
    </source>
</reference>
<dbReference type="Pfam" id="PF14610">
    <property type="entry name" value="Psg1"/>
    <property type="match status" value="1"/>
</dbReference>
<dbReference type="EMBL" id="JAGSYN010000049">
    <property type="protein sequence ID" value="KAG7665537.1"/>
    <property type="molecule type" value="Genomic_DNA"/>
</dbReference>
<keyword evidence="2" id="KW-1133">Transmembrane helix</keyword>
<accession>A0A8J5UT32</accession>
<evidence type="ECO:0000256" key="2">
    <source>
        <dbReference type="SAM" id="Phobius"/>
    </source>
</evidence>